<reference evidence="10" key="1">
    <citation type="submission" date="2012-03" db="EMBL/GenBank/DDBJ databases">
        <title>Complete sequence of chromosome of Deinococcus peraridilitoris DSM 19664.</title>
        <authorList>
            <person name="Lucas S."/>
            <person name="Copeland A."/>
            <person name="Lapidus A."/>
            <person name="Glavina del Rio T."/>
            <person name="Dalin E."/>
            <person name="Tice H."/>
            <person name="Bruce D."/>
            <person name="Goodwin L."/>
            <person name="Pitluck S."/>
            <person name="Peters L."/>
            <person name="Mikhailova N."/>
            <person name="Lu M."/>
            <person name="Kyrpides N."/>
            <person name="Mavromatis K."/>
            <person name="Ivanova N."/>
            <person name="Brettin T."/>
            <person name="Detter J.C."/>
            <person name="Han C."/>
            <person name="Larimer F."/>
            <person name="Land M."/>
            <person name="Hauser L."/>
            <person name="Markowitz V."/>
            <person name="Cheng J.-F."/>
            <person name="Hugenholtz P."/>
            <person name="Woyke T."/>
            <person name="Wu D."/>
            <person name="Pukall R."/>
            <person name="Steenblock K."/>
            <person name="Brambilla E."/>
            <person name="Klenk H.-P."/>
            <person name="Eisen J.A."/>
        </authorList>
    </citation>
    <scope>NUCLEOTIDE SEQUENCE [LARGE SCALE GENOMIC DNA]</scope>
    <source>
        <strain evidence="10">DSM 19664 / LMG 22246 / CIP 109416 / KR-200</strain>
    </source>
</reference>
<dbReference type="AlphaFoldDB" id="L0A4K5"/>
<evidence type="ECO:0000256" key="3">
    <source>
        <dbReference type="ARBA" id="ARBA00022692"/>
    </source>
</evidence>
<dbReference type="Proteomes" id="UP000010467">
    <property type="component" value="Chromosome"/>
</dbReference>
<dbReference type="GO" id="GO:0016020">
    <property type="term" value="C:membrane"/>
    <property type="evidence" value="ECO:0007669"/>
    <property type="project" value="UniProtKB-SubCell"/>
</dbReference>
<evidence type="ECO:0000256" key="2">
    <source>
        <dbReference type="ARBA" id="ARBA00009045"/>
    </source>
</evidence>
<name>L0A4K5_DEIPD</name>
<evidence type="ECO:0000256" key="7">
    <source>
        <dbReference type="SAM" id="Phobius"/>
    </source>
</evidence>
<evidence type="ECO:0000256" key="1">
    <source>
        <dbReference type="ARBA" id="ARBA00004141"/>
    </source>
</evidence>
<dbReference type="InterPro" id="IPR035952">
    <property type="entry name" value="Rhomboid-like_sf"/>
</dbReference>
<gene>
    <name evidence="9" type="ordered locus">Deipe_2489</name>
</gene>
<dbReference type="PATRIC" id="fig|937777.3.peg.2497"/>
<dbReference type="HOGENOM" id="CLU_055068_5_1_0"/>
<dbReference type="InterPro" id="IPR050925">
    <property type="entry name" value="Rhomboid_protease_S54"/>
</dbReference>
<sequence>MFPLYDDNRSGRVPWVTRTLIVLNILIFGYEFTLSEGELNRFIVQFGFIPASLGENLAQAGFSTLTSQFLHGGVMHLLGNVWFLWIFGDNIEDRYGHLPFLGLYLLWGVAAALSQAFFGEDPTVPMIGASGAISGVLGAYLVTYPRARIRTFVPIFIIFLLPWVRALIFLPYWLIIQIFSSQSGDSGVAFLAHIGGFVAGAVVALLPWSPAKRLL</sequence>
<dbReference type="KEGG" id="dpd:Deipe_2489"/>
<dbReference type="PANTHER" id="PTHR43731">
    <property type="entry name" value="RHOMBOID PROTEASE"/>
    <property type="match status" value="1"/>
</dbReference>
<comment type="similarity">
    <text evidence="2">Belongs to the peptidase S54 family.</text>
</comment>
<keyword evidence="5 7" id="KW-1133">Transmembrane helix</keyword>
<evidence type="ECO:0000256" key="4">
    <source>
        <dbReference type="ARBA" id="ARBA00022801"/>
    </source>
</evidence>
<feature type="transmembrane region" description="Helical" evidence="7">
    <location>
        <begin position="188"/>
        <end position="208"/>
    </location>
</feature>
<dbReference type="eggNOG" id="COG0705">
    <property type="taxonomic scope" value="Bacteria"/>
</dbReference>
<feature type="transmembrane region" description="Helical" evidence="7">
    <location>
        <begin position="155"/>
        <end position="176"/>
    </location>
</feature>
<dbReference type="Gene3D" id="1.20.1540.10">
    <property type="entry name" value="Rhomboid-like"/>
    <property type="match status" value="1"/>
</dbReference>
<dbReference type="OrthoDB" id="9813074at2"/>
<dbReference type="STRING" id="937777.Deipe_2489"/>
<proteinExistence type="inferred from homology"/>
<feature type="domain" description="Peptidase S54 rhomboid" evidence="8">
    <location>
        <begin position="64"/>
        <end position="206"/>
    </location>
</feature>
<keyword evidence="3 7" id="KW-0812">Transmembrane</keyword>
<keyword evidence="10" id="KW-1185">Reference proteome</keyword>
<dbReference type="GO" id="GO:0004252">
    <property type="term" value="F:serine-type endopeptidase activity"/>
    <property type="evidence" value="ECO:0007669"/>
    <property type="project" value="InterPro"/>
</dbReference>
<evidence type="ECO:0000259" key="8">
    <source>
        <dbReference type="Pfam" id="PF01694"/>
    </source>
</evidence>
<feature type="transmembrane region" description="Helical" evidence="7">
    <location>
        <begin position="124"/>
        <end position="143"/>
    </location>
</feature>
<protein>
    <submittedName>
        <fullName evidence="9">Putative membrane protein</fullName>
    </submittedName>
</protein>
<keyword evidence="4" id="KW-0378">Hydrolase</keyword>
<dbReference type="EMBL" id="CP003382">
    <property type="protein sequence ID" value="AFZ67960.1"/>
    <property type="molecule type" value="Genomic_DNA"/>
</dbReference>
<feature type="transmembrane region" description="Helical" evidence="7">
    <location>
        <begin position="100"/>
        <end position="118"/>
    </location>
</feature>
<comment type="subcellular location">
    <subcellularLocation>
        <location evidence="1">Membrane</location>
        <topology evidence="1">Multi-pass membrane protein</topology>
    </subcellularLocation>
</comment>
<organism evidence="9 10">
    <name type="scientific">Deinococcus peraridilitoris (strain DSM 19664 / LMG 22246 / CIP 109416 / KR-200)</name>
    <dbReference type="NCBI Taxonomy" id="937777"/>
    <lineage>
        <taxon>Bacteria</taxon>
        <taxon>Thermotogati</taxon>
        <taxon>Deinococcota</taxon>
        <taxon>Deinococci</taxon>
        <taxon>Deinococcales</taxon>
        <taxon>Deinococcaceae</taxon>
        <taxon>Deinococcus</taxon>
    </lineage>
</organism>
<dbReference type="SUPFAM" id="SSF144091">
    <property type="entry name" value="Rhomboid-like"/>
    <property type="match status" value="1"/>
</dbReference>
<evidence type="ECO:0000313" key="10">
    <source>
        <dbReference type="Proteomes" id="UP000010467"/>
    </source>
</evidence>
<keyword evidence="6 7" id="KW-0472">Membrane</keyword>
<dbReference type="PANTHER" id="PTHR43731:SF14">
    <property type="entry name" value="PRESENILIN-ASSOCIATED RHOMBOID-LIKE PROTEIN, MITOCHONDRIAL"/>
    <property type="match status" value="1"/>
</dbReference>
<dbReference type="RefSeq" id="WP_015236262.1">
    <property type="nucleotide sequence ID" value="NC_019793.1"/>
</dbReference>
<evidence type="ECO:0000256" key="5">
    <source>
        <dbReference type="ARBA" id="ARBA00022989"/>
    </source>
</evidence>
<dbReference type="Pfam" id="PF01694">
    <property type="entry name" value="Rhomboid"/>
    <property type="match status" value="1"/>
</dbReference>
<evidence type="ECO:0000256" key="6">
    <source>
        <dbReference type="ARBA" id="ARBA00023136"/>
    </source>
</evidence>
<feature type="transmembrane region" description="Helical" evidence="7">
    <location>
        <begin position="12"/>
        <end position="30"/>
    </location>
</feature>
<accession>L0A4K5</accession>
<feature type="transmembrane region" description="Helical" evidence="7">
    <location>
        <begin position="68"/>
        <end position="88"/>
    </location>
</feature>
<dbReference type="InterPro" id="IPR022764">
    <property type="entry name" value="Peptidase_S54_rhomboid_dom"/>
</dbReference>
<evidence type="ECO:0000313" key="9">
    <source>
        <dbReference type="EMBL" id="AFZ67960.1"/>
    </source>
</evidence>